<feature type="region of interest" description="Disordered" evidence="10">
    <location>
        <begin position="358"/>
        <end position="383"/>
    </location>
</feature>
<dbReference type="FunFam" id="3.30.450.20:FF:000114">
    <property type="entry name" value="Hypoxia inducible factor 1 subunit alpha, like"/>
    <property type="match status" value="1"/>
</dbReference>
<dbReference type="PANTHER" id="PTHR23043">
    <property type="entry name" value="HYPOXIA-INDUCIBLE FACTOR 1 ALPHA"/>
    <property type="match status" value="1"/>
</dbReference>
<evidence type="ECO:0000256" key="9">
    <source>
        <dbReference type="ARBA" id="ARBA00023278"/>
    </source>
</evidence>
<comment type="subcellular location">
    <subcellularLocation>
        <location evidence="1">Nucleus</location>
    </subcellularLocation>
</comment>
<feature type="compositionally biased region" description="Acidic residues" evidence="10">
    <location>
        <begin position="364"/>
        <end position="381"/>
    </location>
</feature>
<dbReference type="GO" id="GO:0000981">
    <property type="term" value="F:DNA-binding transcription factor activity, RNA polymerase II-specific"/>
    <property type="evidence" value="ECO:0007669"/>
    <property type="project" value="TreeGrafter"/>
</dbReference>
<dbReference type="Pfam" id="PF14598">
    <property type="entry name" value="PAS_11"/>
    <property type="match status" value="1"/>
</dbReference>
<dbReference type="GO" id="GO:0000977">
    <property type="term" value="F:RNA polymerase II transcription regulatory region sequence-specific DNA binding"/>
    <property type="evidence" value="ECO:0007669"/>
    <property type="project" value="TreeGrafter"/>
</dbReference>
<dbReference type="InterPro" id="IPR036638">
    <property type="entry name" value="HLH_DNA-bd_sf"/>
</dbReference>
<sequence length="643" mass="72435">MVNSVNKRPSLEQQKVRSRDAARCRRSQETEVFYELAHSLPLPRRITSHLDKAAIMRVTLSYLRMNRLIQSVGPTKTKTEETENPTDGFYQQALAGFILVMTEEGDMIFLSESVSKYIGITQLELLGQSVYEFVHPCDQEELRDILTTRPGISKKKTEKLAEHNFFLRMKSTLTHTGRTVNMKSANWKVLHCTGHMQTFSGDDETSLPAGSFLTLLCEPIPHPSSVEFPLDSSTFLTRHSMDLTFTQCDGRVTELVGYQPDDLIGRSAYEFYHALDFDHVTRSLHILFSKGQVCTSHYRFLAKNGGFVWTETQATVLYNSRTSQPEAVVCLNFILSGVEEADVVFSLEQTCQKPKPKAEKLTVLEEEEEEKEEEEDSDMEESSTATLFLKIKENPEELMQLAPHSGDTIISLREGVELSFCQPPSPNSVPECPQDFCTPELRQLLSPIFDRPTKSPPAASPAEELPMEMEGVEKFFALKPEESVTLKGQSEAMDELDLDMLAPYISMDDDFQLTFLPQSEMAASSEMLTNTSRKRCLEDEEEDDIPVLAAKWEKKQMSSSIEEQLLLSHTLLNGLSDDASEEFEPPPQKRCQLLTDRDPLLGGAQALCDTAALMKDTFLSRPPDLMRPVAETMPITSEFASLT</sequence>
<proteinExistence type="evidence at transcript level"/>
<dbReference type="Gene3D" id="3.30.450.20">
    <property type="entry name" value="PAS domain"/>
    <property type="match status" value="2"/>
</dbReference>
<dbReference type="EMBL" id="AY450270">
    <property type="protein sequence ID" value="AAR95698.1"/>
    <property type="molecule type" value="mRNA"/>
</dbReference>
<keyword evidence="2" id="KW-0677">Repeat</keyword>
<feature type="domain" description="BHLH" evidence="12">
    <location>
        <begin position="13"/>
        <end position="66"/>
    </location>
</feature>
<evidence type="ECO:0000256" key="3">
    <source>
        <dbReference type="ARBA" id="ARBA00022843"/>
    </source>
</evidence>
<reference evidence="13" key="2">
    <citation type="journal article" date="2006" name="BMC Mol. Biol.">
        <title>Cloning and expression analysis of two distinct HIF-alpha isoforms--gcHIF-1alpha and gcHIF-4alpha--from the hypoxia-tolerant grass carp, Ctenopharyngodon idellus.</title>
        <authorList>
            <person name="Law S.H."/>
            <person name="Wu R.S."/>
            <person name="Ng P.K."/>
            <person name="Yu R.M."/>
            <person name="Kong R.Y."/>
        </authorList>
    </citation>
    <scope>NUCLEOTIDE SEQUENCE</scope>
</reference>
<dbReference type="PRINTS" id="PR00785">
    <property type="entry name" value="NCTRNSLOCATR"/>
</dbReference>
<dbReference type="PROSITE" id="PS50112">
    <property type="entry name" value="PAS"/>
    <property type="match status" value="2"/>
</dbReference>
<dbReference type="InterPro" id="IPR021537">
    <property type="entry name" value="HIF_alpha-like"/>
</dbReference>
<evidence type="ECO:0000256" key="2">
    <source>
        <dbReference type="ARBA" id="ARBA00022737"/>
    </source>
</evidence>
<evidence type="ECO:0000313" key="13">
    <source>
        <dbReference type="EMBL" id="AAR95698.1"/>
    </source>
</evidence>
<dbReference type="GO" id="GO:0005634">
    <property type="term" value="C:nucleus"/>
    <property type="evidence" value="ECO:0007669"/>
    <property type="project" value="UniProtKB-SubCell"/>
</dbReference>
<dbReference type="SUPFAM" id="SSF55785">
    <property type="entry name" value="PYP-like sensor domain (PAS domain)"/>
    <property type="match status" value="2"/>
</dbReference>
<feature type="domain" description="PAS" evidence="11">
    <location>
        <begin position="92"/>
        <end position="146"/>
    </location>
</feature>
<name>Q6STN6_CTEID</name>
<evidence type="ECO:0000256" key="5">
    <source>
        <dbReference type="ARBA" id="ARBA00023125"/>
    </source>
</evidence>
<dbReference type="InterPro" id="IPR035965">
    <property type="entry name" value="PAS-like_dom_sf"/>
</dbReference>
<dbReference type="GO" id="GO:0048513">
    <property type="term" value="P:animal organ development"/>
    <property type="evidence" value="ECO:0007669"/>
    <property type="project" value="UniProtKB-ARBA"/>
</dbReference>
<dbReference type="InterPro" id="IPR013767">
    <property type="entry name" value="PAS_fold"/>
</dbReference>
<dbReference type="GO" id="GO:0005737">
    <property type="term" value="C:cytoplasm"/>
    <property type="evidence" value="ECO:0007669"/>
    <property type="project" value="InterPro"/>
</dbReference>
<keyword evidence="8" id="KW-0539">Nucleus</keyword>
<dbReference type="InterPro" id="IPR000014">
    <property type="entry name" value="PAS"/>
</dbReference>
<dbReference type="InterPro" id="IPR001067">
    <property type="entry name" value="Nuc_translocat"/>
</dbReference>
<organism evidence="13">
    <name type="scientific">Ctenopharyngodon idella</name>
    <name type="common">Grass carp</name>
    <name type="synonym">Leuciscus idella</name>
    <dbReference type="NCBI Taxonomy" id="7959"/>
    <lineage>
        <taxon>Eukaryota</taxon>
        <taxon>Metazoa</taxon>
        <taxon>Chordata</taxon>
        <taxon>Craniata</taxon>
        <taxon>Vertebrata</taxon>
        <taxon>Euteleostomi</taxon>
        <taxon>Actinopterygii</taxon>
        <taxon>Neopterygii</taxon>
        <taxon>Teleostei</taxon>
        <taxon>Ostariophysi</taxon>
        <taxon>Cypriniformes</taxon>
        <taxon>Xenocyprididae</taxon>
        <taxon>Xenocypridinae</taxon>
        <taxon>Ctenopharyngodon</taxon>
    </lineage>
</organism>
<evidence type="ECO:0000256" key="10">
    <source>
        <dbReference type="SAM" id="MobiDB-lite"/>
    </source>
</evidence>
<dbReference type="Pfam" id="PF00989">
    <property type="entry name" value="PAS"/>
    <property type="match status" value="1"/>
</dbReference>
<keyword evidence="6" id="KW-0010">Activator</keyword>
<keyword evidence="4" id="KW-0805">Transcription regulation</keyword>
<evidence type="ECO:0000256" key="7">
    <source>
        <dbReference type="ARBA" id="ARBA00023163"/>
    </source>
</evidence>
<reference evidence="13" key="1">
    <citation type="submission" date="2003-10" db="EMBL/GenBank/DDBJ databases">
        <title>Molecular Characterization of Hypoxia-inducible Factor-alpha (HIF-alpha) genes in Grass Carp.</title>
        <authorList>
            <person name="Law S.H.W."/>
            <person name="Wu R.S.S."/>
            <person name="Mok H.O.L."/>
            <person name="Yu R.M.K."/>
            <person name="Ng P.K.S."/>
            <person name="Kong R.Y.C."/>
        </authorList>
    </citation>
    <scope>NUCLEOTIDE SEQUENCE</scope>
</reference>
<dbReference type="SMART" id="SM00091">
    <property type="entry name" value="PAS"/>
    <property type="match status" value="2"/>
</dbReference>
<dbReference type="CDD" id="cd00130">
    <property type="entry name" value="PAS"/>
    <property type="match status" value="2"/>
</dbReference>
<keyword evidence="5" id="KW-0238">DNA-binding</keyword>
<feature type="compositionally biased region" description="Basic and acidic residues" evidence="10">
    <location>
        <begin position="14"/>
        <end position="23"/>
    </location>
</feature>
<evidence type="ECO:0000256" key="4">
    <source>
        <dbReference type="ARBA" id="ARBA00023015"/>
    </source>
</evidence>
<dbReference type="Pfam" id="PF23171">
    <property type="entry name" value="bHLH_HIF1A"/>
    <property type="match status" value="1"/>
</dbReference>
<dbReference type="SMART" id="SM00353">
    <property type="entry name" value="HLH"/>
    <property type="match status" value="1"/>
</dbReference>
<gene>
    <name evidence="13" type="primary">hif-4alpha</name>
</gene>
<evidence type="ECO:0000256" key="8">
    <source>
        <dbReference type="ARBA" id="ARBA00023242"/>
    </source>
</evidence>
<evidence type="ECO:0000256" key="6">
    <source>
        <dbReference type="ARBA" id="ARBA00023159"/>
    </source>
</evidence>
<keyword evidence="9" id="KW-0379">Hydroxylation</keyword>
<evidence type="ECO:0000259" key="12">
    <source>
        <dbReference type="PROSITE" id="PS50888"/>
    </source>
</evidence>
<keyword evidence="7" id="KW-0804">Transcription</keyword>
<feature type="region of interest" description="Disordered" evidence="10">
    <location>
        <begin position="1"/>
        <end position="23"/>
    </location>
</feature>
<dbReference type="PANTHER" id="PTHR23043:SF34">
    <property type="entry name" value="HYPOXIA-INDUCIBLE FACTOR 1 SUBUNIT ALPHA,-LIKE"/>
    <property type="match status" value="1"/>
</dbReference>
<dbReference type="PROSITE" id="PS50888">
    <property type="entry name" value="BHLH"/>
    <property type="match status" value="1"/>
</dbReference>
<dbReference type="GO" id="GO:0046983">
    <property type="term" value="F:protein dimerization activity"/>
    <property type="evidence" value="ECO:0007669"/>
    <property type="project" value="InterPro"/>
</dbReference>
<dbReference type="NCBIfam" id="TIGR00229">
    <property type="entry name" value="sensory_box"/>
    <property type="match status" value="1"/>
</dbReference>
<feature type="domain" description="PAS" evidence="11">
    <location>
        <begin position="249"/>
        <end position="291"/>
    </location>
</feature>
<evidence type="ECO:0000256" key="1">
    <source>
        <dbReference type="ARBA" id="ARBA00004123"/>
    </source>
</evidence>
<dbReference type="InterPro" id="IPR011598">
    <property type="entry name" value="bHLH_dom"/>
</dbReference>
<keyword evidence="3" id="KW-0832">Ubl conjugation</keyword>
<dbReference type="FunFam" id="3.30.450.20:FF:000015">
    <property type="entry name" value="Hypoxia-inducible factor 1-alpha isoform 1"/>
    <property type="match status" value="1"/>
</dbReference>
<accession>Q6STN6</accession>
<dbReference type="GO" id="GO:0071456">
    <property type="term" value="P:cellular response to hypoxia"/>
    <property type="evidence" value="ECO:0007669"/>
    <property type="project" value="TreeGrafter"/>
</dbReference>
<feature type="compositionally biased region" description="Polar residues" evidence="10">
    <location>
        <begin position="1"/>
        <end position="13"/>
    </location>
</feature>
<dbReference type="SUPFAM" id="SSF47459">
    <property type="entry name" value="HLH, helix-loop-helix DNA-binding domain"/>
    <property type="match status" value="1"/>
</dbReference>
<dbReference type="Pfam" id="PF11413">
    <property type="entry name" value="HIF-1"/>
    <property type="match status" value="1"/>
</dbReference>
<dbReference type="AlphaFoldDB" id="Q6STN6"/>
<evidence type="ECO:0000259" key="11">
    <source>
        <dbReference type="PROSITE" id="PS50112"/>
    </source>
</evidence>
<protein>
    <submittedName>
        <fullName evidence="13">Hypoxia-inducible factor-4alpha</fullName>
    </submittedName>
</protein>
<dbReference type="GO" id="GO:0005667">
    <property type="term" value="C:transcription regulator complex"/>
    <property type="evidence" value="ECO:0007669"/>
    <property type="project" value="InterPro"/>
</dbReference>